<organism evidence="1 2">
    <name type="scientific">Mycena metata</name>
    <dbReference type="NCBI Taxonomy" id="1033252"/>
    <lineage>
        <taxon>Eukaryota</taxon>
        <taxon>Fungi</taxon>
        <taxon>Dikarya</taxon>
        <taxon>Basidiomycota</taxon>
        <taxon>Agaricomycotina</taxon>
        <taxon>Agaricomycetes</taxon>
        <taxon>Agaricomycetidae</taxon>
        <taxon>Agaricales</taxon>
        <taxon>Marasmiineae</taxon>
        <taxon>Mycenaceae</taxon>
        <taxon>Mycena</taxon>
    </lineage>
</organism>
<evidence type="ECO:0000313" key="1">
    <source>
        <dbReference type="EMBL" id="KAJ7775327.1"/>
    </source>
</evidence>
<name>A0AAD7NU99_9AGAR</name>
<keyword evidence="2" id="KW-1185">Reference proteome</keyword>
<gene>
    <name evidence="1" type="ORF">B0H16DRAFT_42057</name>
</gene>
<proteinExistence type="predicted"/>
<reference evidence="1" key="1">
    <citation type="submission" date="2023-03" db="EMBL/GenBank/DDBJ databases">
        <title>Massive genome expansion in bonnet fungi (Mycena s.s.) driven by repeated elements and novel gene families across ecological guilds.</title>
        <authorList>
            <consortium name="Lawrence Berkeley National Laboratory"/>
            <person name="Harder C.B."/>
            <person name="Miyauchi S."/>
            <person name="Viragh M."/>
            <person name="Kuo A."/>
            <person name="Thoen E."/>
            <person name="Andreopoulos B."/>
            <person name="Lu D."/>
            <person name="Skrede I."/>
            <person name="Drula E."/>
            <person name="Henrissat B."/>
            <person name="Morin E."/>
            <person name="Kohler A."/>
            <person name="Barry K."/>
            <person name="LaButti K."/>
            <person name="Morin E."/>
            <person name="Salamov A."/>
            <person name="Lipzen A."/>
            <person name="Mereny Z."/>
            <person name="Hegedus B."/>
            <person name="Baldrian P."/>
            <person name="Stursova M."/>
            <person name="Weitz H."/>
            <person name="Taylor A."/>
            <person name="Grigoriev I.V."/>
            <person name="Nagy L.G."/>
            <person name="Martin F."/>
            <person name="Kauserud H."/>
        </authorList>
    </citation>
    <scope>NUCLEOTIDE SEQUENCE</scope>
    <source>
        <strain evidence="1">CBHHK182m</strain>
    </source>
</reference>
<sequence length="206" mass="22905">MATRTRVWVGRKGTRTRAGWARFGQDGQKGVDFGVISSCFAAPPRPGSRYALLPHPHTPKPGCRCRGAFSSRLELSGEAAPPACVHMRAESPPNHIHLDRCAFHSRHRVLPVPRRPRAPAPASSSPSLRVLSLLQTPRALQPRRSRCRAWMRRRLRASRPGVCRSSLYAWRSHASLSFCPRAALRLWARAARSDTEALNLVRVTAA</sequence>
<evidence type="ECO:0000313" key="2">
    <source>
        <dbReference type="Proteomes" id="UP001215598"/>
    </source>
</evidence>
<dbReference type="AlphaFoldDB" id="A0AAD7NU99"/>
<dbReference type="EMBL" id="JARKIB010000010">
    <property type="protein sequence ID" value="KAJ7775327.1"/>
    <property type="molecule type" value="Genomic_DNA"/>
</dbReference>
<protein>
    <submittedName>
        <fullName evidence="1">Uncharacterized protein</fullName>
    </submittedName>
</protein>
<comment type="caution">
    <text evidence="1">The sequence shown here is derived from an EMBL/GenBank/DDBJ whole genome shotgun (WGS) entry which is preliminary data.</text>
</comment>
<dbReference type="Proteomes" id="UP001215598">
    <property type="component" value="Unassembled WGS sequence"/>
</dbReference>
<accession>A0AAD7NU99</accession>